<dbReference type="AlphaFoldDB" id="A0A1A6FVX6"/>
<feature type="region of interest" description="Disordered" evidence="1">
    <location>
        <begin position="77"/>
        <end position="107"/>
    </location>
</feature>
<name>A0A1A6FVX6_NEOLE</name>
<reference evidence="2 3" key="1">
    <citation type="submission" date="2016-06" db="EMBL/GenBank/DDBJ databases">
        <title>The Draft Genome Sequence and Annotation of the Desert Woodrat Neotoma lepida.</title>
        <authorList>
            <person name="Campbell M."/>
            <person name="Oakeson K.F."/>
            <person name="Yandell M."/>
            <person name="Halpert J.R."/>
            <person name="Dearing D."/>
        </authorList>
    </citation>
    <scope>NUCLEOTIDE SEQUENCE [LARGE SCALE GENOMIC DNA]</scope>
    <source>
        <strain evidence="2">417</strain>
        <tissue evidence="2">Liver</tissue>
    </source>
</reference>
<protein>
    <submittedName>
        <fullName evidence="2">Uncharacterized protein</fullName>
    </submittedName>
</protein>
<accession>A0A1A6FVX6</accession>
<dbReference type="Proteomes" id="UP000092124">
    <property type="component" value="Unassembled WGS sequence"/>
</dbReference>
<sequence>MSNDGAPSQDRWTAPGQQMAAHHPRTPDYLRSPLLSPPKSQSMPTTSAGSSFRETRHPHTLSSAIFYKDQESGMIVMPLPRPSLTPSQMLGQDCTAQSPGSLDPTLGTEGTILELDKDNMFQIANHISLH</sequence>
<evidence type="ECO:0000256" key="1">
    <source>
        <dbReference type="SAM" id="MobiDB-lite"/>
    </source>
</evidence>
<gene>
    <name evidence="2" type="ORF">A6R68_11583</name>
</gene>
<organism evidence="2 3">
    <name type="scientific">Neotoma lepida</name>
    <name type="common">Desert woodrat</name>
    <dbReference type="NCBI Taxonomy" id="56216"/>
    <lineage>
        <taxon>Eukaryota</taxon>
        <taxon>Metazoa</taxon>
        <taxon>Chordata</taxon>
        <taxon>Craniata</taxon>
        <taxon>Vertebrata</taxon>
        <taxon>Euteleostomi</taxon>
        <taxon>Mammalia</taxon>
        <taxon>Eutheria</taxon>
        <taxon>Euarchontoglires</taxon>
        <taxon>Glires</taxon>
        <taxon>Rodentia</taxon>
        <taxon>Myomorpha</taxon>
        <taxon>Muroidea</taxon>
        <taxon>Cricetidae</taxon>
        <taxon>Neotominae</taxon>
        <taxon>Neotoma</taxon>
    </lineage>
</organism>
<feature type="non-terminal residue" evidence="2">
    <location>
        <position position="130"/>
    </location>
</feature>
<evidence type="ECO:0000313" key="3">
    <source>
        <dbReference type="Proteomes" id="UP000092124"/>
    </source>
</evidence>
<comment type="caution">
    <text evidence="2">The sequence shown here is derived from an EMBL/GenBank/DDBJ whole genome shotgun (WGS) entry which is preliminary data.</text>
</comment>
<feature type="region of interest" description="Disordered" evidence="1">
    <location>
        <begin position="1"/>
        <end position="57"/>
    </location>
</feature>
<evidence type="ECO:0000313" key="2">
    <source>
        <dbReference type="EMBL" id="OBS57292.1"/>
    </source>
</evidence>
<feature type="compositionally biased region" description="Polar residues" evidence="1">
    <location>
        <begin position="84"/>
        <end position="100"/>
    </location>
</feature>
<feature type="compositionally biased region" description="Polar residues" evidence="1">
    <location>
        <begin position="38"/>
        <end position="52"/>
    </location>
</feature>
<keyword evidence="3" id="KW-1185">Reference proteome</keyword>
<proteinExistence type="predicted"/>
<dbReference type="EMBL" id="LZPO01117204">
    <property type="protein sequence ID" value="OBS57292.1"/>
    <property type="molecule type" value="Genomic_DNA"/>
</dbReference>